<keyword evidence="6" id="KW-1185">Reference proteome</keyword>
<dbReference type="PANTHER" id="PTHR46796">
    <property type="entry name" value="HTH-TYPE TRANSCRIPTIONAL ACTIVATOR RHAS-RELATED"/>
    <property type="match status" value="1"/>
</dbReference>
<dbReference type="InterPro" id="IPR009057">
    <property type="entry name" value="Homeodomain-like_sf"/>
</dbReference>
<dbReference type="Gene3D" id="3.40.50.1980">
    <property type="entry name" value="Nitrogenase molybdenum iron protein domain"/>
    <property type="match status" value="1"/>
</dbReference>
<dbReference type="Pfam" id="PF12833">
    <property type="entry name" value="HTH_18"/>
    <property type="match status" value="1"/>
</dbReference>
<proteinExistence type="predicted"/>
<evidence type="ECO:0000256" key="3">
    <source>
        <dbReference type="ARBA" id="ARBA00023163"/>
    </source>
</evidence>
<dbReference type="Gene3D" id="1.10.10.60">
    <property type="entry name" value="Homeodomain-like"/>
    <property type="match status" value="2"/>
</dbReference>
<dbReference type="AlphaFoldDB" id="A0A8J4H4I8"/>
<evidence type="ECO:0000256" key="2">
    <source>
        <dbReference type="ARBA" id="ARBA00023125"/>
    </source>
</evidence>
<evidence type="ECO:0000313" key="5">
    <source>
        <dbReference type="EMBL" id="GIQ68754.1"/>
    </source>
</evidence>
<dbReference type="SUPFAM" id="SSF46689">
    <property type="entry name" value="Homeodomain-like"/>
    <property type="match status" value="2"/>
</dbReference>
<feature type="domain" description="HTH araC/xylS-type" evidence="4">
    <location>
        <begin position="158"/>
        <end position="256"/>
    </location>
</feature>
<dbReference type="InterPro" id="IPR050204">
    <property type="entry name" value="AraC_XylS_family_regulators"/>
</dbReference>
<evidence type="ECO:0000256" key="1">
    <source>
        <dbReference type="ARBA" id="ARBA00023015"/>
    </source>
</evidence>
<accession>A0A8J4H4I8</accession>
<dbReference type="InterPro" id="IPR018062">
    <property type="entry name" value="HTH_AraC-typ_CS"/>
</dbReference>
<dbReference type="PANTHER" id="PTHR46796:SF6">
    <property type="entry name" value="ARAC SUBFAMILY"/>
    <property type="match status" value="1"/>
</dbReference>
<keyword evidence="3" id="KW-0804">Transcription</keyword>
<evidence type="ECO:0000313" key="6">
    <source>
        <dbReference type="Proteomes" id="UP000677918"/>
    </source>
</evidence>
<keyword evidence="2" id="KW-0238">DNA-binding</keyword>
<sequence length="501" mass="56647">MIVLEFKQLEDILVPGTATIRIPESPDHAFALVIRESVEVVLAGQPAGRVAAGELFYIPPLSDTAIVNAHDTPASLAWLRFAWREGSEQVCTSDDPRLLAFRLPQAQLWLEDFRRSADEPADELKRHSRLYAIAAACFEYVHTRDKGADVPDLLYYVEQTKQYILEHYASQIDIDQLARQSGGSASRFYQLFRRQTGLSPHKYITAVRLTASLRLLNSGSLSISEAAHAVGYQDEYYFSRLFKKNMGLAPSEYIVRSRRRVANLSPVFTGDLAVLGVTPVLSLERGWSRKLRESLPAITDSKPDIILTSPIPKELQDRLEEIAPVQVLYWKMLSWKERLLKISEFLELEPVAKYWLVNFDQKAEAARFHIREQLGGEPFLLIGVMPDGFRVYSKQTDQVQDLFYSGLQGQTEHPLHAYSYLEICRLEEAAALGCEHAVFLVSASTNDAACKRLEEQWRSALGGSLQAKSLFVHHGERLLYNAAIHEKVVESAVKELSYRAH</sequence>
<dbReference type="PRINTS" id="PR00032">
    <property type="entry name" value="HTHARAC"/>
</dbReference>
<gene>
    <name evidence="5" type="ORF">XYCOK13_15780</name>
</gene>
<dbReference type="PROSITE" id="PS01124">
    <property type="entry name" value="HTH_ARAC_FAMILY_2"/>
    <property type="match status" value="1"/>
</dbReference>
<dbReference type="EMBL" id="BOVK01000018">
    <property type="protein sequence ID" value="GIQ68754.1"/>
    <property type="molecule type" value="Genomic_DNA"/>
</dbReference>
<dbReference type="RefSeq" id="WP_213411430.1">
    <property type="nucleotide sequence ID" value="NZ_BOVK01000018.1"/>
</dbReference>
<dbReference type="GO" id="GO:0043565">
    <property type="term" value="F:sequence-specific DNA binding"/>
    <property type="evidence" value="ECO:0007669"/>
    <property type="project" value="InterPro"/>
</dbReference>
<name>A0A8J4H4I8_9BACL</name>
<comment type="caution">
    <text evidence="5">The sequence shown here is derived from an EMBL/GenBank/DDBJ whole genome shotgun (WGS) entry which is preliminary data.</text>
</comment>
<dbReference type="SMART" id="SM00342">
    <property type="entry name" value="HTH_ARAC"/>
    <property type="match status" value="1"/>
</dbReference>
<dbReference type="InterPro" id="IPR020449">
    <property type="entry name" value="Tscrpt_reg_AraC-type_HTH"/>
</dbReference>
<dbReference type="Proteomes" id="UP000677918">
    <property type="component" value="Unassembled WGS sequence"/>
</dbReference>
<dbReference type="InterPro" id="IPR018060">
    <property type="entry name" value="HTH_AraC"/>
</dbReference>
<dbReference type="GO" id="GO:0003700">
    <property type="term" value="F:DNA-binding transcription factor activity"/>
    <property type="evidence" value="ECO:0007669"/>
    <property type="project" value="InterPro"/>
</dbReference>
<protein>
    <recommendedName>
        <fullName evidence="4">HTH araC/xylS-type domain-containing protein</fullName>
    </recommendedName>
</protein>
<dbReference type="PROSITE" id="PS00041">
    <property type="entry name" value="HTH_ARAC_FAMILY_1"/>
    <property type="match status" value="1"/>
</dbReference>
<keyword evidence="1" id="KW-0805">Transcription regulation</keyword>
<reference evidence="5" key="1">
    <citation type="submission" date="2021-04" db="EMBL/GenBank/DDBJ databases">
        <title>Draft genome sequence of Xylanibacillus composti strain K13.</title>
        <authorList>
            <person name="Uke A."/>
            <person name="Chhe C."/>
            <person name="Baramee S."/>
            <person name="Kosugi A."/>
        </authorList>
    </citation>
    <scope>NUCLEOTIDE SEQUENCE</scope>
    <source>
        <strain evidence="5">K13</strain>
    </source>
</reference>
<evidence type="ECO:0000259" key="4">
    <source>
        <dbReference type="PROSITE" id="PS01124"/>
    </source>
</evidence>
<organism evidence="5 6">
    <name type="scientific">Xylanibacillus composti</name>
    <dbReference type="NCBI Taxonomy" id="1572762"/>
    <lineage>
        <taxon>Bacteria</taxon>
        <taxon>Bacillati</taxon>
        <taxon>Bacillota</taxon>
        <taxon>Bacilli</taxon>
        <taxon>Bacillales</taxon>
        <taxon>Paenibacillaceae</taxon>
        <taxon>Xylanibacillus</taxon>
    </lineage>
</organism>
<dbReference type="SUPFAM" id="SSF53807">
    <property type="entry name" value="Helical backbone' metal receptor"/>
    <property type="match status" value="1"/>
</dbReference>